<name>A0A3D8M615_9ALTE</name>
<dbReference type="OrthoDB" id="119229at2"/>
<gene>
    <name evidence="1" type="ORF">DXV75_12955</name>
</gene>
<dbReference type="RefSeq" id="WP_115593848.1">
    <property type="nucleotide sequence ID" value="NZ_QRHA01000009.1"/>
</dbReference>
<sequence>MNSTIEHWLQLSREELDEIYMHSEAGSLPRGDTRGTAIVAGSSCARFVASIARLLAWQGKVFDIFPPDYERGILINKVLPIGLGLIVAKVYRGESWMDGKETIVIDYSTTSVSARFIRDEIREVEPGIYLGKVWWGKTRILDFALNSHPNR</sequence>
<keyword evidence="2" id="KW-1185">Reference proteome</keyword>
<evidence type="ECO:0000313" key="2">
    <source>
        <dbReference type="Proteomes" id="UP000256561"/>
    </source>
</evidence>
<accession>A0A3D8M615</accession>
<comment type="caution">
    <text evidence="1">The sequence shown here is derived from an EMBL/GenBank/DDBJ whole genome shotgun (WGS) entry which is preliminary data.</text>
</comment>
<reference evidence="2" key="1">
    <citation type="submission" date="2018-08" db="EMBL/GenBank/DDBJ databases">
        <authorList>
            <person name="Zhang J."/>
            <person name="Du Z.-J."/>
        </authorList>
    </citation>
    <scope>NUCLEOTIDE SEQUENCE [LARGE SCALE GENOMIC DNA]</scope>
    <source>
        <strain evidence="2">KCTC 52655</strain>
    </source>
</reference>
<dbReference type="EMBL" id="QRHA01000009">
    <property type="protein sequence ID" value="RDV24602.1"/>
    <property type="molecule type" value="Genomic_DNA"/>
</dbReference>
<protein>
    <submittedName>
        <fullName evidence="1">Uncharacterized protein</fullName>
    </submittedName>
</protein>
<evidence type="ECO:0000313" key="1">
    <source>
        <dbReference type="EMBL" id="RDV24602.1"/>
    </source>
</evidence>
<organism evidence="1 2">
    <name type="scientific">Alteromonas aestuariivivens</name>
    <dbReference type="NCBI Taxonomy" id="1938339"/>
    <lineage>
        <taxon>Bacteria</taxon>
        <taxon>Pseudomonadati</taxon>
        <taxon>Pseudomonadota</taxon>
        <taxon>Gammaproteobacteria</taxon>
        <taxon>Alteromonadales</taxon>
        <taxon>Alteromonadaceae</taxon>
        <taxon>Alteromonas/Salinimonas group</taxon>
        <taxon>Alteromonas</taxon>
    </lineage>
</organism>
<proteinExistence type="predicted"/>
<dbReference type="AlphaFoldDB" id="A0A3D8M615"/>
<dbReference type="Proteomes" id="UP000256561">
    <property type="component" value="Unassembled WGS sequence"/>
</dbReference>